<keyword evidence="3" id="KW-0276">Fatty acid metabolism</keyword>
<evidence type="ECO:0000256" key="3">
    <source>
        <dbReference type="ARBA" id="ARBA00022832"/>
    </source>
</evidence>
<evidence type="ECO:0000259" key="5">
    <source>
        <dbReference type="Pfam" id="PF00501"/>
    </source>
</evidence>
<feature type="domain" description="AMP-dependent synthetase/ligase" evidence="5">
    <location>
        <begin position="11"/>
        <end position="394"/>
    </location>
</feature>
<dbReference type="Pfam" id="PF00501">
    <property type="entry name" value="AMP-binding"/>
    <property type="match status" value="1"/>
</dbReference>
<evidence type="ECO:0000259" key="6">
    <source>
        <dbReference type="Pfam" id="PF13193"/>
    </source>
</evidence>
<dbReference type="PANTHER" id="PTHR43859:SF4">
    <property type="entry name" value="BUTANOATE--COA LIGASE AAE1-RELATED"/>
    <property type="match status" value="1"/>
</dbReference>
<keyword evidence="4" id="KW-0443">Lipid metabolism</keyword>
<dbReference type="Gene3D" id="3.30.300.30">
    <property type="match status" value="1"/>
</dbReference>
<dbReference type="GO" id="GO:0016874">
    <property type="term" value="F:ligase activity"/>
    <property type="evidence" value="ECO:0007669"/>
    <property type="project" value="UniProtKB-KW"/>
</dbReference>
<evidence type="ECO:0000256" key="2">
    <source>
        <dbReference type="ARBA" id="ARBA00022598"/>
    </source>
</evidence>
<evidence type="ECO:0000256" key="1">
    <source>
        <dbReference type="ARBA" id="ARBA00006432"/>
    </source>
</evidence>
<organism evidence="7 8">
    <name type="scientific">Geodia barretti</name>
    <name type="common">Barrett's horny sponge</name>
    <dbReference type="NCBI Taxonomy" id="519541"/>
    <lineage>
        <taxon>Eukaryota</taxon>
        <taxon>Metazoa</taxon>
        <taxon>Porifera</taxon>
        <taxon>Demospongiae</taxon>
        <taxon>Heteroscleromorpha</taxon>
        <taxon>Tetractinellida</taxon>
        <taxon>Astrophorina</taxon>
        <taxon>Geodiidae</taxon>
        <taxon>Geodia</taxon>
    </lineage>
</organism>
<feature type="domain" description="AMP-binding enzyme C-terminal" evidence="6">
    <location>
        <begin position="445"/>
        <end position="521"/>
    </location>
</feature>
<dbReference type="InterPro" id="IPR042099">
    <property type="entry name" value="ANL_N_sf"/>
</dbReference>
<gene>
    <name evidence="7" type="ORF">GBAR_LOCUS21536</name>
</gene>
<dbReference type="FunFam" id="3.30.300.30:FF:000008">
    <property type="entry name" value="2,3-dihydroxybenzoate-AMP ligase"/>
    <property type="match status" value="1"/>
</dbReference>
<evidence type="ECO:0000256" key="4">
    <source>
        <dbReference type="ARBA" id="ARBA00023098"/>
    </source>
</evidence>
<protein>
    <submittedName>
        <fullName evidence="7">Long-chain-fatty-acid--CoA ligase</fullName>
    </submittedName>
</protein>
<dbReference type="InterPro" id="IPR000873">
    <property type="entry name" value="AMP-dep_synth/lig_dom"/>
</dbReference>
<comment type="caution">
    <text evidence="7">The sequence shown here is derived from an EMBL/GenBank/DDBJ whole genome shotgun (WGS) entry which is preliminary data.</text>
</comment>
<dbReference type="PANTHER" id="PTHR43859">
    <property type="entry name" value="ACYL-ACTIVATING ENZYME"/>
    <property type="match status" value="1"/>
</dbReference>
<dbReference type="Gene3D" id="3.40.50.12780">
    <property type="entry name" value="N-terminal domain of ligase-like"/>
    <property type="match status" value="1"/>
</dbReference>
<dbReference type="NCBIfam" id="NF004837">
    <property type="entry name" value="PRK06187.1"/>
    <property type="match status" value="1"/>
</dbReference>
<dbReference type="InterPro" id="IPR045851">
    <property type="entry name" value="AMP-bd_C_sf"/>
</dbReference>
<sequence>MRYELLASRILERAAIHFPNKEIVTRVGEGTHRYTYAEMFERTSRLGNALRELGVGPGDRVGTFAWNTYRHLEAYFAPATIGAVIHTINIRLAPDDMVYIINHAGDQVLLIDPDLAPVVEAIADRLTSVRHFVILGEPDEMSTTLPDAACYETLLSAASSEYRPADVDEYSIMGLCYTSATTGLPKGVAYSHRAVYLHTLTSATPDMIGVSERDRIMAIVPMFHANCWGFPYAGTMFGASQIFPGVRPDPRIICEMVERERVTISAGVPTIWIGVLDYLQRSGTEYDLSSLRQVISGGSAVPLSVLQAYRERLGVDILHAYGMTEAAPLISANRRRSWMDDLAEQERLELNASQGVVAPGVEMKLVDENGDDLSWDGEQRGELWFRGPWVADEYVDDERSAETFVDGWYHSGDIATIDAAGYIQIVDRVKDMVKSGGEWISSVDLESAIMAHPDVLEAAVIAIPDPQWQERPLACVVTRSDPSASLSKDIILDFIRPDFARWWLPDDVVFIDEIPKTSVGKFDKKVLRERFEHHR</sequence>
<dbReference type="InterPro" id="IPR025110">
    <property type="entry name" value="AMP-bd_C"/>
</dbReference>
<dbReference type="EMBL" id="CASHTH010003003">
    <property type="protein sequence ID" value="CAI8038614.1"/>
    <property type="molecule type" value="Genomic_DNA"/>
</dbReference>
<dbReference type="SUPFAM" id="SSF56801">
    <property type="entry name" value="Acetyl-CoA synthetase-like"/>
    <property type="match status" value="1"/>
</dbReference>
<comment type="similarity">
    <text evidence="1">Belongs to the ATP-dependent AMP-binding enzyme family.</text>
</comment>
<dbReference type="GO" id="GO:0006631">
    <property type="term" value="P:fatty acid metabolic process"/>
    <property type="evidence" value="ECO:0007669"/>
    <property type="project" value="UniProtKB-KW"/>
</dbReference>
<dbReference type="Proteomes" id="UP001174909">
    <property type="component" value="Unassembled WGS sequence"/>
</dbReference>
<evidence type="ECO:0000313" key="8">
    <source>
        <dbReference type="Proteomes" id="UP001174909"/>
    </source>
</evidence>
<accession>A0AA35SZT3</accession>
<keyword evidence="8" id="KW-1185">Reference proteome</keyword>
<name>A0AA35SZT3_GEOBA</name>
<keyword evidence="2 7" id="KW-0436">Ligase</keyword>
<dbReference type="CDD" id="cd12119">
    <property type="entry name" value="ttLC_FACS_AlkK_like"/>
    <property type="match status" value="1"/>
</dbReference>
<dbReference type="Pfam" id="PF13193">
    <property type="entry name" value="AMP-binding_C"/>
    <property type="match status" value="1"/>
</dbReference>
<dbReference type="AlphaFoldDB" id="A0AA35SZT3"/>
<proteinExistence type="inferred from homology"/>
<evidence type="ECO:0000313" key="7">
    <source>
        <dbReference type="EMBL" id="CAI8038614.1"/>
    </source>
</evidence>
<reference evidence="7" key="1">
    <citation type="submission" date="2023-03" db="EMBL/GenBank/DDBJ databases">
        <authorList>
            <person name="Steffen K."/>
            <person name="Cardenas P."/>
        </authorList>
    </citation>
    <scope>NUCLEOTIDE SEQUENCE</scope>
</reference>